<proteinExistence type="predicted"/>
<evidence type="ECO:0000313" key="2">
    <source>
        <dbReference type="EnsemblPlants" id="Pp3c15_22600V3.1"/>
    </source>
</evidence>
<dbReference type="AlphaFoldDB" id="A0A2K1JE53"/>
<dbReference type="Gramene" id="Pp3c15_22600V3.1">
    <property type="protein sequence ID" value="Pp3c15_22600V3.1"/>
    <property type="gene ID" value="Pp3c15_22600"/>
</dbReference>
<sequence length="90" mass="10497">MHMLWRVKKALNASNVRNGLMQGDKKNTRLRGFACRSRQSIIHYLPWLMKLSLVRACRKTFWSTDEHAQLISLHADQVSFSLTIESQSPR</sequence>
<organism evidence="1">
    <name type="scientific">Physcomitrium patens</name>
    <name type="common">Spreading-leaved earth moss</name>
    <name type="synonym">Physcomitrella patens</name>
    <dbReference type="NCBI Taxonomy" id="3218"/>
    <lineage>
        <taxon>Eukaryota</taxon>
        <taxon>Viridiplantae</taxon>
        <taxon>Streptophyta</taxon>
        <taxon>Embryophyta</taxon>
        <taxon>Bryophyta</taxon>
        <taxon>Bryophytina</taxon>
        <taxon>Bryopsida</taxon>
        <taxon>Funariidae</taxon>
        <taxon>Funariales</taxon>
        <taxon>Funariaceae</taxon>
        <taxon>Physcomitrium</taxon>
    </lineage>
</organism>
<dbReference type="EnsemblPlants" id="Pp3c15_22600V3.1">
    <property type="protein sequence ID" value="Pp3c15_22600V3.1"/>
    <property type="gene ID" value="Pp3c15_22600"/>
</dbReference>
<dbReference type="Proteomes" id="UP000006727">
    <property type="component" value="Chromosome 15"/>
</dbReference>
<reference evidence="1 3" key="1">
    <citation type="journal article" date="2008" name="Science">
        <title>The Physcomitrella genome reveals evolutionary insights into the conquest of land by plants.</title>
        <authorList>
            <person name="Rensing S."/>
            <person name="Lang D."/>
            <person name="Zimmer A."/>
            <person name="Terry A."/>
            <person name="Salamov A."/>
            <person name="Shapiro H."/>
            <person name="Nishiyama T."/>
            <person name="Perroud P.-F."/>
            <person name="Lindquist E."/>
            <person name="Kamisugi Y."/>
            <person name="Tanahashi T."/>
            <person name="Sakakibara K."/>
            <person name="Fujita T."/>
            <person name="Oishi K."/>
            <person name="Shin-I T."/>
            <person name="Kuroki Y."/>
            <person name="Toyoda A."/>
            <person name="Suzuki Y."/>
            <person name="Hashimoto A."/>
            <person name="Yamaguchi K."/>
            <person name="Sugano A."/>
            <person name="Kohara Y."/>
            <person name="Fujiyama A."/>
            <person name="Anterola A."/>
            <person name="Aoki S."/>
            <person name="Ashton N."/>
            <person name="Barbazuk W.B."/>
            <person name="Barker E."/>
            <person name="Bennetzen J."/>
            <person name="Bezanilla M."/>
            <person name="Blankenship R."/>
            <person name="Cho S.H."/>
            <person name="Dutcher S."/>
            <person name="Estelle M."/>
            <person name="Fawcett J.A."/>
            <person name="Gundlach H."/>
            <person name="Hanada K."/>
            <person name="Heyl A."/>
            <person name="Hicks K.A."/>
            <person name="Hugh J."/>
            <person name="Lohr M."/>
            <person name="Mayer K."/>
            <person name="Melkozernov A."/>
            <person name="Murata T."/>
            <person name="Nelson D."/>
            <person name="Pils B."/>
            <person name="Prigge M."/>
            <person name="Reiss B."/>
            <person name="Renner T."/>
            <person name="Rombauts S."/>
            <person name="Rushton P."/>
            <person name="Sanderfoot A."/>
            <person name="Schween G."/>
            <person name="Shiu S.-H."/>
            <person name="Stueber K."/>
            <person name="Theodoulou F.L."/>
            <person name="Tu H."/>
            <person name="Van de Peer Y."/>
            <person name="Verrier P.J."/>
            <person name="Waters E."/>
            <person name="Wood A."/>
            <person name="Yang L."/>
            <person name="Cove D."/>
            <person name="Cuming A."/>
            <person name="Hasebe M."/>
            <person name="Lucas S."/>
            <person name="Mishler D.B."/>
            <person name="Reski R."/>
            <person name="Grigoriev I."/>
            <person name="Quatrano R.S."/>
            <person name="Boore J.L."/>
        </authorList>
    </citation>
    <scope>NUCLEOTIDE SEQUENCE [LARGE SCALE GENOMIC DNA]</scope>
    <source>
        <strain evidence="2 3">cv. Gransden 2004</strain>
    </source>
</reference>
<protein>
    <submittedName>
        <fullName evidence="1 2">Uncharacterized protein</fullName>
    </submittedName>
</protein>
<evidence type="ECO:0000313" key="1">
    <source>
        <dbReference type="EMBL" id="PNR39815.1"/>
    </source>
</evidence>
<name>A0A2K1JE53_PHYPA</name>
<reference evidence="1 3" key="2">
    <citation type="journal article" date="2018" name="Plant J.">
        <title>The Physcomitrella patens chromosome-scale assembly reveals moss genome structure and evolution.</title>
        <authorList>
            <person name="Lang D."/>
            <person name="Ullrich K.K."/>
            <person name="Murat F."/>
            <person name="Fuchs J."/>
            <person name="Jenkins J."/>
            <person name="Haas F.B."/>
            <person name="Piednoel M."/>
            <person name="Gundlach H."/>
            <person name="Van Bel M."/>
            <person name="Meyberg R."/>
            <person name="Vives C."/>
            <person name="Morata J."/>
            <person name="Symeonidi A."/>
            <person name="Hiss M."/>
            <person name="Muchero W."/>
            <person name="Kamisugi Y."/>
            <person name="Saleh O."/>
            <person name="Blanc G."/>
            <person name="Decker E.L."/>
            <person name="van Gessel N."/>
            <person name="Grimwood J."/>
            <person name="Hayes R.D."/>
            <person name="Graham S.W."/>
            <person name="Gunter L.E."/>
            <person name="McDaniel S.F."/>
            <person name="Hoernstein S.N.W."/>
            <person name="Larsson A."/>
            <person name="Li F.W."/>
            <person name="Perroud P.F."/>
            <person name="Phillips J."/>
            <person name="Ranjan P."/>
            <person name="Rokshar D.S."/>
            <person name="Rothfels C.J."/>
            <person name="Schneider L."/>
            <person name="Shu S."/>
            <person name="Stevenson D.W."/>
            <person name="Thummler F."/>
            <person name="Tillich M."/>
            <person name="Villarreal Aguilar J.C."/>
            <person name="Widiez T."/>
            <person name="Wong G.K."/>
            <person name="Wymore A."/>
            <person name="Zhang Y."/>
            <person name="Zimmer A.D."/>
            <person name="Quatrano R.S."/>
            <person name="Mayer K.F.X."/>
            <person name="Goodstein D."/>
            <person name="Casacuberta J.M."/>
            <person name="Vandepoele K."/>
            <person name="Reski R."/>
            <person name="Cuming A.C."/>
            <person name="Tuskan G.A."/>
            <person name="Maumus F."/>
            <person name="Salse J."/>
            <person name="Schmutz J."/>
            <person name="Rensing S.A."/>
        </authorList>
    </citation>
    <scope>NUCLEOTIDE SEQUENCE [LARGE SCALE GENOMIC DNA]</scope>
    <source>
        <strain evidence="2 3">cv. Gransden 2004</strain>
    </source>
</reference>
<dbReference type="EMBL" id="ABEU02000015">
    <property type="protein sequence ID" value="PNR39815.1"/>
    <property type="molecule type" value="Genomic_DNA"/>
</dbReference>
<gene>
    <name evidence="1" type="ORF">PHYPA_020095</name>
</gene>
<dbReference type="InParanoid" id="A0A2K1JE53"/>
<keyword evidence="3" id="KW-1185">Reference proteome</keyword>
<accession>A0A2K1JE53</accession>
<reference evidence="2" key="3">
    <citation type="submission" date="2020-12" db="UniProtKB">
        <authorList>
            <consortium name="EnsemblPlants"/>
        </authorList>
    </citation>
    <scope>IDENTIFICATION</scope>
</reference>
<evidence type="ECO:0000313" key="3">
    <source>
        <dbReference type="Proteomes" id="UP000006727"/>
    </source>
</evidence>